<dbReference type="InterPro" id="IPR002010">
    <property type="entry name" value="T3SS_IM_R"/>
</dbReference>
<evidence type="ECO:0000256" key="1">
    <source>
        <dbReference type="ARBA" id="ARBA00002578"/>
    </source>
</evidence>
<keyword evidence="11" id="KW-0969">Cilium</keyword>
<dbReference type="STRING" id="1454001.AW08_01329"/>
<keyword evidence="4 10" id="KW-1003">Cell membrane</keyword>
<evidence type="ECO:0000256" key="5">
    <source>
        <dbReference type="ARBA" id="ARBA00022692"/>
    </source>
</evidence>
<evidence type="ECO:0000256" key="2">
    <source>
        <dbReference type="ARBA" id="ARBA00009772"/>
    </source>
</evidence>
<evidence type="ECO:0000256" key="7">
    <source>
        <dbReference type="ARBA" id="ARBA00023136"/>
    </source>
</evidence>
<evidence type="ECO:0000256" key="8">
    <source>
        <dbReference type="ARBA" id="ARBA00023143"/>
    </source>
</evidence>
<keyword evidence="6 10" id="KW-1133">Transmembrane helix</keyword>
<dbReference type="NCBIfam" id="TIGR01400">
    <property type="entry name" value="fliR"/>
    <property type="match status" value="1"/>
</dbReference>
<evidence type="ECO:0000256" key="9">
    <source>
        <dbReference type="NCBIfam" id="TIGR01400"/>
    </source>
</evidence>
<evidence type="ECO:0000313" key="11">
    <source>
        <dbReference type="EMBL" id="EXI68111.1"/>
    </source>
</evidence>
<keyword evidence="12" id="KW-1185">Reference proteome</keyword>
<dbReference type="InterPro" id="IPR006303">
    <property type="entry name" value="FliR"/>
</dbReference>
<comment type="caution">
    <text evidence="11">The sequence shown here is derived from an EMBL/GenBank/DDBJ whole genome shotgun (WGS) entry which is preliminary data.</text>
</comment>
<dbReference type="GO" id="GO:0009425">
    <property type="term" value="C:bacterial-type flagellum basal body"/>
    <property type="evidence" value="ECO:0007669"/>
    <property type="project" value="UniProtKB-SubCell"/>
</dbReference>
<comment type="function">
    <text evidence="1 10">Role in flagellar biosynthesis.</text>
</comment>
<feature type="transmembrane region" description="Helical" evidence="10">
    <location>
        <begin position="214"/>
        <end position="235"/>
    </location>
</feature>
<dbReference type="PATRIC" id="fig|1454001.3.peg.1379"/>
<accession>A0A011MZV0</accession>
<dbReference type="EMBL" id="JFAX01000006">
    <property type="protein sequence ID" value="EXI68111.1"/>
    <property type="molecule type" value="Genomic_DNA"/>
</dbReference>
<dbReference type="GO" id="GO:0044780">
    <property type="term" value="P:bacterial-type flagellum assembly"/>
    <property type="evidence" value="ECO:0007669"/>
    <property type="project" value="UniProtKB-UniRule"/>
</dbReference>
<comment type="subcellular location">
    <subcellularLocation>
        <location evidence="10">Cell membrane</location>
        <topology evidence="10">Multi-pass membrane protein</topology>
    </subcellularLocation>
    <subcellularLocation>
        <location evidence="10">Bacterial flagellum basal body</location>
    </subcellularLocation>
</comment>
<comment type="similarity">
    <text evidence="2 10">Belongs to the FliR/MopE/SpaR family.</text>
</comment>
<gene>
    <name evidence="11" type="primary">fliR</name>
    <name evidence="11" type="ORF">AW08_01329</name>
</gene>
<dbReference type="Pfam" id="PF01311">
    <property type="entry name" value="Bac_export_1"/>
    <property type="match status" value="1"/>
</dbReference>
<feature type="transmembrane region" description="Helical" evidence="10">
    <location>
        <begin position="12"/>
        <end position="30"/>
    </location>
</feature>
<dbReference type="PANTHER" id="PTHR30065:SF8">
    <property type="entry name" value="FLAGELLAR BIOSYNTHETIC PROTEIN FLIR"/>
    <property type="match status" value="1"/>
</dbReference>
<feature type="transmembrane region" description="Helical" evidence="10">
    <location>
        <begin position="171"/>
        <end position="202"/>
    </location>
</feature>
<evidence type="ECO:0000256" key="4">
    <source>
        <dbReference type="ARBA" id="ARBA00022475"/>
    </source>
</evidence>
<evidence type="ECO:0000256" key="10">
    <source>
        <dbReference type="RuleBase" id="RU362071"/>
    </source>
</evidence>
<evidence type="ECO:0000256" key="6">
    <source>
        <dbReference type="ARBA" id="ARBA00022989"/>
    </source>
</evidence>
<dbReference type="GO" id="GO:0006605">
    <property type="term" value="P:protein targeting"/>
    <property type="evidence" value="ECO:0007669"/>
    <property type="project" value="UniProtKB-UniRule"/>
</dbReference>
<name>A0A011MZV0_9PROT</name>
<keyword evidence="7 10" id="KW-0472">Membrane</keyword>
<dbReference type="GO" id="GO:0005886">
    <property type="term" value="C:plasma membrane"/>
    <property type="evidence" value="ECO:0007669"/>
    <property type="project" value="UniProtKB-SubCell"/>
</dbReference>
<dbReference type="PANTHER" id="PTHR30065">
    <property type="entry name" value="FLAGELLAR BIOSYNTHETIC PROTEIN FLIR"/>
    <property type="match status" value="1"/>
</dbReference>
<dbReference type="Proteomes" id="UP000020218">
    <property type="component" value="Unassembled WGS sequence"/>
</dbReference>
<keyword evidence="11" id="KW-0966">Cell projection</keyword>
<keyword evidence="8 10" id="KW-0975">Bacterial flagellum</keyword>
<feature type="transmembrane region" description="Helical" evidence="10">
    <location>
        <begin position="129"/>
        <end position="151"/>
    </location>
</feature>
<dbReference type="PRINTS" id="PR00953">
    <property type="entry name" value="TYPE3IMRPROT"/>
</dbReference>
<keyword evidence="11" id="KW-0282">Flagellum</keyword>
<feature type="transmembrane region" description="Helical" evidence="10">
    <location>
        <begin position="42"/>
        <end position="58"/>
    </location>
</feature>
<keyword evidence="5 10" id="KW-0812">Transmembrane</keyword>
<evidence type="ECO:0000256" key="3">
    <source>
        <dbReference type="ARBA" id="ARBA00021717"/>
    </source>
</evidence>
<protein>
    <recommendedName>
        <fullName evidence="3 9">Flagellar biosynthetic protein FliR</fullName>
    </recommendedName>
</protein>
<evidence type="ECO:0000313" key="12">
    <source>
        <dbReference type="Proteomes" id="UP000020218"/>
    </source>
</evidence>
<sequence>MISLSSAEINAWVVAFFFPLARVLALMATAPPFNNPALPVRVRLLTGLALTLGVAPALPPMPVVDPGSGVGLLLLAQQMLIGFAMGFAMRLVFSAVDMAGSLISLQMGIGFASSYDPQTAGQTVVVSEFLGLLALLVFMAINGHLMVIATLSHSFSLMPVGTTRLWPDTWWQLAAGGGVIFSYGLLLALPIVVALLITNLALAILGRAAPQLNLMAIGFPLTIALGFAALMFGLAHLAQPMLALFEQGLQSMLGPFAVQRP</sequence>
<organism evidence="11 12">
    <name type="scientific">Candidatus Accumulibacter adjunctus</name>
    <dbReference type="NCBI Taxonomy" id="1454001"/>
    <lineage>
        <taxon>Bacteria</taxon>
        <taxon>Pseudomonadati</taxon>
        <taxon>Pseudomonadota</taxon>
        <taxon>Betaproteobacteria</taxon>
        <taxon>Candidatus Accumulibacter</taxon>
    </lineage>
</organism>
<dbReference type="AlphaFoldDB" id="A0A011MZV0"/>
<feature type="transmembrane region" description="Helical" evidence="10">
    <location>
        <begin position="70"/>
        <end position="93"/>
    </location>
</feature>
<proteinExistence type="inferred from homology"/>
<reference evidence="11" key="1">
    <citation type="submission" date="2014-02" db="EMBL/GenBank/DDBJ databases">
        <title>Expanding our view of genomic diversity in Candidatus Accumulibacter clades.</title>
        <authorList>
            <person name="Skennerton C.T."/>
            <person name="Barr J.J."/>
            <person name="Slater F.R."/>
            <person name="Bond P.L."/>
            <person name="Tyson G.W."/>
        </authorList>
    </citation>
    <scope>NUCLEOTIDE SEQUENCE [LARGE SCALE GENOMIC DNA]</scope>
</reference>